<dbReference type="SUPFAM" id="SSF52743">
    <property type="entry name" value="Subtilisin-like"/>
    <property type="match status" value="1"/>
</dbReference>
<dbReference type="EMBL" id="MU863636">
    <property type="protein sequence ID" value="KAK4101159.1"/>
    <property type="molecule type" value="Genomic_DNA"/>
</dbReference>
<evidence type="ECO:0000256" key="1">
    <source>
        <dbReference type="ARBA" id="ARBA00011073"/>
    </source>
</evidence>
<evidence type="ECO:0000256" key="3">
    <source>
        <dbReference type="ARBA" id="ARBA00022729"/>
    </source>
</evidence>
<dbReference type="InterPro" id="IPR050131">
    <property type="entry name" value="Peptidase_S8_subtilisin-like"/>
</dbReference>
<dbReference type="Pfam" id="PF00082">
    <property type="entry name" value="Peptidase_S8"/>
    <property type="match status" value="1"/>
</dbReference>
<keyword evidence="2 6" id="KW-0645">Protease</keyword>
<evidence type="ECO:0000313" key="11">
    <source>
        <dbReference type="EMBL" id="KAK4101159.1"/>
    </source>
</evidence>
<gene>
    <name evidence="11" type="ORF">N658DRAFT_449471</name>
</gene>
<dbReference type="InterPro" id="IPR037045">
    <property type="entry name" value="S8pro/Inhibitor_I9_sf"/>
</dbReference>
<dbReference type="PANTHER" id="PTHR43806:SF11">
    <property type="entry name" value="CEREVISIN-RELATED"/>
    <property type="match status" value="1"/>
</dbReference>
<evidence type="ECO:0000256" key="7">
    <source>
        <dbReference type="RuleBase" id="RU003355"/>
    </source>
</evidence>
<dbReference type="CDD" id="cd04077">
    <property type="entry name" value="Peptidases_S8_PCSK9_ProteinaseK_like"/>
    <property type="match status" value="1"/>
</dbReference>
<evidence type="ECO:0000256" key="2">
    <source>
        <dbReference type="ARBA" id="ARBA00022670"/>
    </source>
</evidence>
<keyword evidence="5 6" id="KW-0720">Serine protease</keyword>
<feature type="chain" id="PRO_5043000229" evidence="8">
    <location>
        <begin position="22"/>
        <end position="423"/>
    </location>
</feature>
<feature type="domain" description="Peptidase S8/S53" evidence="9">
    <location>
        <begin position="164"/>
        <end position="388"/>
    </location>
</feature>
<dbReference type="InterPro" id="IPR023828">
    <property type="entry name" value="Peptidase_S8_Ser-AS"/>
</dbReference>
<dbReference type="GO" id="GO:0004252">
    <property type="term" value="F:serine-type endopeptidase activity"/>
    <property type="evidence" value="ECO:0007669"/>
    <property type="project" value="UniProtKB-UniRule"/>
</dbReference>
<keyword evidence="4 6" id="KW-0378">Hydrolase</keyword>
<evidence type="ECO:0000259" key="10">
    <source>
        <dbReference type="Pfam" id="PF05922"/>
    </source>
</evidence>
<dbReference type="PRINTS" id="PR00723">
    <property type="entry name" value="SUBTILISIN"/>
</dbReference>
<proteinExistence type="inferred from homology"/>
<evidence type="ECO:0000313" key="12">
    <source>
        <dbReference type="Proteomes" id="UP001305647"/>
    </source>
</evidence>
<evidence type="ECO:0000256" key="4">
    <source>
        <dbReference type="ARBA" id="ARBA00022801"/>
    </source>
</evidence>
<evidence type="ECO:0000256" key="6">
    <source>
        <dbReference type="PROSITE-ProRule" id="PRU01240"/>
    </source>
</evidence>
<name>A0AAN6T209_9PEZI</name>
<sequence length="423" mass="44378">MRFNTVVGGFIALVALPLGSALSLIQNEGLSVSVDLVIPDTYIVKYKAAVNAASKKEHEDTVDGNCKKHKKRGILHTFDILGLQGYVAEISALELVELLVSDLIEYVEKDTIVRTAAVAANPSLHHDAVAKRTMVTQDNAPWGLARISHRGRGYTDYFYSDTAGEGVRVYVLDTGINVAHADFGGRAVWGANFAGSSPDADEDGHGTHVAGIVAGETHGVAKKAVVVAVKVLDRDGSGSMSDLLRALEWAVRDADTERAGAGPGSSAQTAVINMSLIGAYTRSVNEGVEAATRRGITVVVAAGNDEDDVRNWSPASAPSAITVAAIDQRDFRPDFSNWGKGVDIFAPGVWIPSAYKGGDSASAVLSGTSMAAPHVAGLAAYFIAREGINGSAAVTERILSASIKGVGKRNGSPNRIAYNDHGR</sequence>
<dbReference type="PROSITE" id="PS51892">
    <property type="entry name" value="SUBTILASE"/>
    <property type="match status" value="1"/>
</dbReference>
<evidence type="ECO:0000259" key="9">
    <source>
        <dbReference type="Pfam" id="PF00082"/>
    </source>
</evidence>
<evidence type="ECO:0000256" key="5">
    <source>
        <dbReference type="ARBA" id="ARBA00022825"/>
    </source>
</evidence>
<comment type="similarity">
    <text evidence="1 6 7">Belongs to the peptidase S8 family.</text>
</comment>
<dbReference type="SUPFAM" id="SSF54897">
    <property type="entry name" value="Protease propeptides/inhibitors"/>
    <property type="match status" value="1"/>
</dbReference>
<reference evidence="11" key="2">
    <citation type="submission" date="2023-05" db="EMBL/GenBank/DDBJ databases">
        <authorList>
            <consortium name="Lawrence Berkeley National Laboratory"/>
            <person name="Steindorff A."/>
            <person name="Hensen N."/>
            <person name="Bonometti L."/>
            <person name="Westerberg I."/>
            <person name="Brannstrom I.O."/>
            <person name="Guillou S."/>
            <person name="Cros-Aarteil S."/>
            <person name="Calhoun S."/>
            <person name="Haridas S."/>
            <person name="Kuo A."/>
            <person name="Mondo S."/>
            <person name="Pangilinan J."/>
            <person name="Riley R."/>
            <person name="Labutti K."/>
            <person name="Andreopoulos B."/>
            <person name="Lipzen A."/>
            <person name="Chen C."/>
            <person name="Yanf M."/>
            <person name="Daum C."/>
            <person name="Ng V."/>
            <person name="Clum A."/>
            <person name="Ohm R."/>
            <person name="Martin F."/>
            <person name="Silar P."/>
            <person name="Natvig D."/>
            <person name="Lalanne C."/>
            <person name="Gautier V."/>
            <person name="Ament-Velasquez S.L."/>
            <person name="Kruys A."/>
            <person name="Hutchinson M.I."/>
            <person name="Powell A.J."/>
            <person name="Barry K."/>
            <person name="Miller A.N."/>
            <person name="Grigoriev I.V."/>
            <person name="Debuchy R."/>
            <person name="Gladieux P."/>
            <person name="Thoren M.H."/>
            <person name="Johannesson H."/>
        </authorList>
    </citation>
    <scope>NUCLEOTIDE SEQUENCE</scope>
    <source>
        <strain evidence="11">CBS 757.83</strain>
    </source>
</reference>
<protein>
    <submittedName>
        <fullName evidence="11">Subtilisin-like protein</fullName>
    </submittedName>
</protein>
<accession>A0AAN6T209</accession>
<feature type="signal peptide" evidence="8">
    <location>
        <begin position="1"/>
        <end position="21"/>
    </location>
</feature>
<dbReference type="Proteomes" id="UP001305647">
    <property type="component" value="Unassembled WGS sequence"/>
</dbReference>
<feature type="active site" description="Charge relay system" evidence="6">
    <location>
        <position position="173"/>
    </location>
</feature>
<feature type="domain" description="Inhibitor I9" evidence="10">
    <location>
        <begin position="41"/>
        <end position="115"/>
    </location>
</feature>
<dbReference type="InterPro" id="IPR034193">
    <property type="entry name" value="PCSK9_ProteinaseK-like"/>
</dbReference>
<dbReference type="Gene3D" id="3.40.50.200">
    <property type="entry name" value="Peptidase S8/S53 domain"/>
    <property type="match status" value="1"/>
</dbReference>
<dbReference type="FunFam" id="3.40.50.200:FF:000007">
    <property type="entry name" value="Subtilisin-like serine protease"/>
    <property type="match status" value="1"/>
</dbReference>
<dbReference type="PROSITE" id="PS00138">
    <property type="entry name" value="SUBTILASE_SER"/>
    <property type="match status" value="1"/>
</dbReference>
<dbReference type="InterPro" id="IPR010259">
    <property type="entry name" value="S8pro/Inhibitor_I9"/>
</dbReference>
<keyword evidence="12" id="KW-1185">Reference proteome</keyword>
<reference evidence="11" key="1">
    <citation type="journal article" date="2023" name="Mol. Phylogenet. Evol.">
        <title>Genome-scale phylogeny and comparative genomics of the fungal order Sordariales.</title>
        <authorList>
            <person name="Hensen N."/>
            <person name="Bonometti L."/>
            <person name="Westerberg I."/>
            <person name="Brannstrom I.O."/>
            <person name="Guillou S."/>
            <person name="Cros-Aarteil S."/>
            <person name="Calhoun S."/>
            <person name="Haridas S."/>
            <person name="Kuo A."/>
            <person name="Mondo S."/>
            <person name="Pangilinan J."/>
            <person name="Riley R."/>
            <person name="LaButti K."/>
            <person name="Andreopoulos B."/>
            <person name="Lipzen A."/>
            <person name="Chen C."/>
            <person name="Yan M."/>
            <person name="Daum C."/>
            <person name="Ng V."/>
            <person name="Clum A."/>
            <person name="Steindorff A."/>
            <person name="Ohm R.A."/>
            <person name="Martin F."/>
            <person name="Silar P."/>
            <person name="Natvig D.O."/>
            <person name="Lalanne C."/>
            <person name="Gautier V."/>
            <person name="Ament-Velasquez S.L."/>
            <person name="Kruys A."/>
            <person name="Hutchinson M.I."/>
            <person name="Powell A.J."/>
            <person name="Barry K."/>
            <person name="Miller A.N."/>
            <person name="Grigoriev I.V."/>
            <person name="Debuchy R."/>
            <person name="Gladieux P."/>
            <person name="Hiltunen Thoren M."/>
            <person name="Johannesson H."/>
        </authorList>
    </citation>
    <scope>NUCLEOTIDE SEQUENCE</scope>
    <source>
        <strain evidence="11">CBS 757.83</strain>
    </source>
</reference>
<dbReference type="InterPro" id="IPR015500">
    <property type="entry name" value="Peptidase_S8_subtilisin-rel"/>
</dbReference>
<keyword evidence="3 8" id="KW-0732">Signal</keyword>
<evidence type="ECO:0000256" key="8">
    <source>
        <dbReference type="SAM" id="SignalP"/>
    </source>
</evidence>
<feature type="active site" description="Charge relay system" evidence="6">
    <location>
        <position position="205"/>
    </location>
</feature>
<dbReference type="PROSITE" id="PS00137">
    <property type="entry name" value="SUBTILASE_HIS"/>
    <property type="match status" value="1"/>
</dbReference>
<feature type="active site" description="Charge relay system" evidence="6">
    <location>
        <position position="369"/>
    </location>
</feature>
<organism evidence="11 12">
    <name type="scientific">Parathielavia hyrcaniae</name>
    <dbReference type="NCBI Taxonomy" id="113614"/>
    <lineage>
        <taxon>Eukaryota</taxon>
        <taxon>Fungi</taxon>
        <taxon>Dikarya</taxon>
        <taxon>Ascomycota</taxon>
        <taxon>Pezizomycotina</taxon>
        <taxon>Sordariomycetes</taxon>
        <taxon>Sordariomycetidae</taxon>
        <taxon>Sordariales</taxon>
        <taxon>Chaetomiaceae</taxon>
        <taxon>Parathielavia</taxon>
    </lineage>
</organism>
<comment type="caution">
    <text evidence="11">The sequence shown here is derived from an EMBL/GenBank/DDBJ whole genome shotgun (WGS) entry which is preliminary data.</text>
</comment>
<dbReference type="PANTHER" id="PTHR43806">
    <property type="entry name" value="PEPTIDASE S8"/>
    <property type="match status" value="1"/>
</dbReference>
<dbReference type="InterPro" id="IPR022398">
    <property type="entry name" value="Peptidase_S8_His-AS"/>
</dbReference>
<dbReference type="GO" id="GO:0006508">
    <property type="term" value="P:proteolysis"/>
    <property type="evidence" value="ECO:0007669"/>
    <property type="project" value="UniProtKB-KW"/>
</dbReference>
<dbReference type="InterPro" id="IPR023827">
    <property type="entry name" value="Peptidase_S8_Asp-AS"/>
</dbReference>
<dbReference type="AlphaFoldDB" id="A0AAN6T209"/>
<dbReference type="Pfam" id="PF05922">
    <property type="entry name" value="Inhibitor_I9"/>
    <property type="match status" value="1"/>
</dbReference>
<dbReference type="InterPro" id="IPR000209">
    <property type="entry name" value="Peptidase_S8/S53_dom"/>
</dbReference>
<dbReference type="Gene3D" id="3.30.70.80">
    <property type="entry name" value="Peptidase S8 propeptide/proteinase inhibitor I9"/>
    <property type="match status" value="1"/>
</dbReference>
<dbReference type="InterPro" id="IPR036852">
    <property type="entry name" value="Peptidase_S8/S53_dom_sf"/>
</dbReference>
<dbReference type="PROSITE" id="PS00136">
    <property type="entry name" value="SUBTILASE_ASP"/>
    <property type="match status" value="1"/>
</dbReference>